<dbReference type="AlphaFoldDB" id="A0A0F9ASD8"/>
<evidence type="ECO:0000313" key="2">
    <source>
        <dbReference type="EMBL" id="KKK75096.1"/>
    </source>
</evidence>
<organism evidence="2">
    <name type="scientific">marine sediment metagenome</name>
    <dbReference type="NCBI Taxonomy" id="412755"/>
    <lineage>
        <taxon>unclassified sequences</taxon>
        <taxon>metagenomes</taxon>
        <taxon>ecological metagenomes</taxon>
    </lineage>
</organism>
<keyword evidence="1" id="KW-0175">Coiled coil</keyword>
<gene>
    <name evidence="2" type="ORF">LCGC14_2877140</name>
</gene>
<dbReference type="EMBL" id="LAZR01056015">
    <property type="protein sequence ID" value="KKK75096.1"/>
    <property type="molecule type" value="Genomic_DNA"/>
</dbReference>
<sequence>MEVMKISENLVEKYVKNPNLSKDWVKEMLKQIDERLNQMNEQVINIKNKLDDKDQLNYYWKDFEEFDVVYSALQEQMISFHDLFLES</sequence>
<feature type="coiled-coil region" evidence="1">
    <location>
        <begin position="22"/>
        <end position="56"/>
    </location>
</feature>
<protein>
    <submittedName>
        <fullName evidence="2">Uncharacterized protein</fullName>
    </submittedName>
</protein>
<name>A0A0F9ASD8_9ZZZZ</name>
<evidence type="ECO:0000256" key="1">
    <source>
        <dbReference type="SAM" id="Coils"/>
    </source>
</evidence>
<proteinExistence type="predicted"/>
<comment type="caution">
    <text evidence="2">The sequence shown here is derived from an EMBL/GenBank/DDBJ whole genome shotgun (WGS) entry which is preliminary data.</text>
</comment>
<accession>A0A0F9ASD8</accession>
<reference evidence="2" key="1">
    <citation type="journal article" date="2015" name="Nature">
        <title>Complex archaea that bridge the gap between prokaryotes and eukaryotes.</title>
        <authorList>
            <person name="Spang A."/>
            <person name="Saw J.H."/>
            <person name="Jorgensen S.L."/>
            <person name="Zaremba-Niedzwiedzka K."/>
            <person name="Martijn J."/>
            <person name="Lind A.E."/>
            <person name="van Eijk R."/>
            <person name="Schleper C."/>
            <person name="Guy L."/>
            <person name="Ettema T.J."/>
        </authorList>
    </citation>
    <scope>NUCLEOTIDE SEQUENCE</scope>
</reference>